<keyword evidence="4" id="KW-0574">Periplasm</keyword>
<evidence type="ECO:0000256" key="2">
    <source>
        <dbReference type="ARBA" id="ARBA00010602"/>
    </source>
</evidence>
<name>Q2T5R2_BURTA</name>
<organism evidence="8 9">
    <name type="scientific">Burkholderia thailandensis (strain ATCC 700388 / DSM 13276 / CCUG 48851 / CIP 106301 / E264)</name>
    <dbReference type="NCBI Taxonomy" id="271848"/>
    <lineage>
        <taxon>Bacteria</taxon>
        <taxon>Pseudomonadati</taxon>
        <taxon>Pseudomonadota</taxon>
        <taxon>Betaproteobacteria</taxon>
        <taxon>Burkholderiales</taxon>
        <taxon>Burkholderiaceae</taxon>
        <taxon>Burkholderia</taxon>
        <taxon>pseudomallei group</taxon>
    </lineage>
</organism>
<dbReference type="GO" id="GO:0042597">
    <property type="term" value="C:periplasmic space"/>
    <property type="evidence" value="ECO:0007669"/>
    <property type="project" value="UniProtKB-SubCell"/>
</dbReference>
<evidence type="ECO:0000256" key="6">
    <source>
        <dbReference type="SAM" id="MobiDB-lite"/>
    </source>
</evidence>
<dbReference type="Gene3D" id="2.40.30.170">
    <property type="match status" value="1"/>
</dbReference>
<dbReference type="KEGG" id="bte:BTH_II1291"/>
<evidence type="ECO:0000259" key="7">
    <source>
        <dbReference type="Pfam" id="PF25954"/>
    </source>
</evidence>
<evidence type="ECO:0000256" key="3">
    <source>
        <dbReference type="ARBA" id="ARBA00022729"/>
    </source>
</evidence>
<dbReference type="InterPro" id="IPR058792">
    <property type="entry name" value="Beta-barrel_RND_2"/>
</dbReference>
<evidence type="ECO:0000256" key="1">
    <source>
        <dbReference type="ARBA" id="ARBA00004418"/>
    </source>
</evidence>
<proteinExistence type="inferred from homology"/>
<feature type="domain" description="CusB-like beta-barrel" evidence="7">
    <location>
        <begin position="386"/>
        <end position="471"/>
    </location>
</feature>
<dbReference type="HOGENOM" id="CLU_571967_0_0_4"/>
<accession>Q2T5R2</accession>
<reference evidence="8 9" key="1">
    <citation type="journal article" date="2005" name="BMC Genomics">
        <title>Bacterial genome adaptation to niches: divergence of the potential virulence genes in three Burkholderia species of different survival strategies.</title>
        <authorList>
            <person name="Kim H.S."/>
            <person name="Schell M.A."/>
            <person name="Yu Y."/>
            <person name="Ulrich R.L."/>
            <person name="Sarria S.H."/>
            <person name="Nierman W.C."/>
            <person name="DeShazer D."/>
        </authorList>
    </citation>
    <scope>NUCLEOTIDE SEQUENCE [LARGE SCALE GENOMIC DNA]</scope>
    <source>
        <strain evidence="9">ATCC 700388 / DSM 13276 / CCUG 48851 / CIP 106301 / E264</strain>
    </source>
</reference>
<dbReference type="EMBL" id="CP000085">
    <property type="protein sequence ID" value="ABC34534.1"/>
    <property type="molecule type" value="Genomic_DNA"/>
</dbReference>
<keyword evidence="9" id="KW-1185">Reference proteome</keyword>
<dbReference type="Gene3D" id="2.40.50.100">
    <property type="match status" value="2"/>
</dbReference>
<sequence length="477" mass="51640">MTLSDVKMNCNRILLRIDASIRPARARTGKGRAAGNRPPAIRTSRARGAARPSHGRARPCAFVRRRRAGPRRTTASSAQGVALRRTIGHARARANPLGAARDATARVASAPRGVRDGARRALTRFKYRRGCARKVIASLRPTSPRVPTMPNPRRLRLTLTVALAAAALGFAALRSPGWFGAPKPPPRIVVSGNIEAHESVLSFTQVQAPIVYLPFDEGARVTRGTVLARVDDRVYRRQTDIDRANVDVQTAQVEANRSNVAALEHGVLSDRFDLDEKRLDFVRADTLARQSAVSQQSRDLAQTAARQSAAALARDEALLAAARNDVALAVAGVAAAQAKRKLDEATLSYTELAAPFDGVIAVRHAELGQLAGPGVAIFTIAELDHVWLRAYVNEPDVGRIRLGEPADVRTDAYPSAVYRGRISFVSPQAEFTPKTVETHEERVTQVYRVRIDIDNPTHELLPGMPADATIAALASGR</sequence>
<comment type="subcellular location">
    <subcellularLocation>
        <location evidence="1">Periplasm</location>
    </subcellularLocation>
</comment>
<dbReference type="Pfam" id="PF25954">
    <property type="entry name" value="Beta-barrel_RND_2"/>
    <property type="match status" value="1"/>
</dbReference>
<dbReference type="PANTHER" id="PTHR32347:SF29">
    <property type="entry name" value="UPF0194 MEMBRANE PROTEIN YBHG"/>
    <property type="match status" value="1"/>
</dbReference>
<gene>
    <name evidence="8" type="ordered locus">BTH_II1291</name>
</gene>
<comment type="similarity">
    <text evidence="2">Belongs to the UPF0194 family.</text>
</comment>
<dbReference type="PANTHER" id="PTHR32347">
    <property type="entry name" value="EFFLUX SYSTEM COMPONENT YKNX-RELATED"/>
    <property type="match status" value="1"/>
</dbReference>
<evidence type="ECO:0000313" key="8">
    <source>
        <dbReference type="EMBL" id="ABC34534.1"/>
    </source>
</evidence>
<dbReference type="AlphaFoldDB" id="Q2T5R2"/>
<evidence type="ECO:0000256" key="4">
    <source>
        <dbReference type="ARBA" id="ARBA00022764"/>
    </source>
</evidence>
<dbReference type="SUPFAM" id="SSF111369">
    <property type="entry name" value="HlyD-like secretion proteins"/>
    <property type="match status" value="1"/>
</dbReference>
<keyword evidence="5" id="KW-0175">Coiled coil</keyword>
<protein>
    <submittedName>
        <fullName evidence="8">HlyD family secretion protein</fullName>
    </submittedName>
</protein>
<evidence type="ECO:0000256" key="5">
    <source>
        <dbReference type="ARBA" id="ARBA00023054"/>
    </source>
</evidence>
<dbReference type="Proteomes" id="UP000001930">
    <property type="component" value="Chromosome II"/>
</dbReference>
<evidence type="ECO:0000313" key="9">
    <source>
        <dbReference type="Proteomes" id="UP000001930"/>
    </source>
</evidence>
<feature type="region of interest" description="Disordered" evidence="6">
    <location>
        <begin position="25"/>
        <end position="57"/>
    </location>
</feature>
<dbReference type="InterPro" id="IPR050465">
    <property type="entry name" value="UPF0194_transport"/>
</dbReference>
<keyword evidence="3" id="KW-0732">Signal</keyword>